<dbReference type="AlphaFoldDB" id="E0VKI6"/>
<feature type="compositionally biased region" description="Basic and acidic residues" evidence="1">
    <location>
        <begin position="70"/>
        <end position="84"/>
    </location>
</feature>
<dbReference type="EMBL" id="DS235248">
    <property type="protein sequence ID" value="EEB13892.1"/>
    <property type="molecule type" value="Genomic_DNA"/>
</dbReference>
<gene>
    <name evidence="3" type="primary">8235511</name>
    <name evidence="2" type="ORF">Phum_PHUM265240</name>
</gene>
<dbReference type="CTD" id="8235511"/>
<dbReference type="KEGG" id="phu:Phum_PHUM265240"/>
<organism>
    <name type="scientific">Pediculus humanus subsp. corporis</name>
    <name type="common">Body louse</name>
    <dbReference type="NCBI Taxonomy" id="121224"/>
    <lineage>
        <taxon>Eukaryota</taxon>
        <taxon>Metazoa</taxon>
        <taxon>Ecdysozoa</taxon>
        <taxon>Arthropoda</taxon>
        <taxon>Hexapoda</taxon>
        <taxon>Insecta</taxon>
        <taxon>Pterygota</taxon>
        <taxon>Neoptera</taxon>
        <taxon>Paraneoptera</taxon>
        <taxon>Psocodea</taxon>
        <taxon>Troctomorpha</taxon>
        <taxon>Phthiraptera</taxon>
        <taxon>Anoplura</taxon>
        <taxon>Pediculidae</taxon>
        <taxon>Pediculus</taxon>
    </lineage>
</organism>
<keyword evidence="4" id="KW-1185">Reference proteome</keyword>
<evidence type="ECO:0000313" key="4">
    <source>
        <dbReference type="Proteomes" id="UP000009046"/>
    </source>
</evidence>
<dbReference type="EMBL" id="AAZO01003068">
    <property type="status" value="NOT_ANNOTATED_CDS"/>
    <property type="molecule type" value="Genomic_DNA"/>
</dbReference>
<name>E0VKI6_PEDHC</name>
<reference evidence="3" key="3">
    <citation type="submission" date="2021-02" db="UniProtKB">
        <authorList>
            <consortium name="EnsemblMetazoa"/>
        </authorList>
    </citation>
    <scope>IDENTIFICATION</scope>
    <source>
        <strain evidence="3">USDA</strain>
    </source>
</reference>
<proteinExistence type="predicted"/>
<reference evidence="2" key="2">
    <citation type="submission" date="2007-04" db="EMBL/GenBank/DDBJ databases">
        <title>The genome of the human body louse.</title>
        <authorList>
            <consortium name="The Human Body Louse Genome Consortium"/>
            <person name="Kirkness E."/>
            <person name="Walenz B."/>
            <person name="Hass B."/>
            <person name="Bruggner R."/>
            <person name="Strausberg R."/>
        </authorList>
    </citation>
    <scope>NUCLEOTIDE SEQUENCE</scope>
    <source>
        <strain evidence="2">USDA</strain>
    </source>
</reference>
<dbReference type="RefSeq" id="XP_002426630.1">
    <property type="nucleotide sequence ID" value="XM_002426585.1"/>
</dbReference>
<sequence length="84" mass="10312">MDSIIFINLRKIRYEKITKKYPFGYVRLRSERFMFEKKRDIKRAKKKGDMKEAKKKKKDRNKIEEEEEEKDIRKGNEGRIDIDG</sequence>
<evidence type="ECO:0000313" key="2">
    <source>
        <dbReference type="EMBL" id="EEB13892.1"/>
    </source>
</evidence>
<dbReference type="GeneID" id="8235511"/>
<feature type="region of interest" description="Disordered" evidence="1">
    <location>
        <begin position="44"/>
        <end position="84"/>
    </location>
</feature>
<evidence type="ECO:0000313" key="3">
    <source>
        <dbReference type="EnsemblMetazoa" id="PHUM265240-PA"/>
    </source>
</evidence>
<dbReference type="EnsemblMetazoa" id="PHUM265240-RA">
    <property type="protein sequence ID" value="PHUM265240-PA"/>
    <property type="gene ID" value="PHUM265240"/>
</dbReference>
<dbReference type="HOGENOM" id="CLU_2530173_0_0_1"/>
<dbReference type="VEuPathDB" id="VectorBase:PHUM265240"/>
<dbReference type="InParanoid" id="E0VKI6"/>
<protein>
    <submittedName>
        <fullName evidence="2 3">Uncharacterized protein</fullName>
    </submittedName>
</protein>
<reference evidence="2" key="1">
    <citation type="submission" date="2007-04" db="EMBL/GenBank/DDBJ databases">
        <title>Annotation of Pediculus humanus corporis strain USDA.</title>
        <authorList>
            <person name="Kirkness E."/>
            <person name="Hannick L."/>
            <person name="Hass B."/>
            <person name="Bruggner R."/>
            <person name="Lawson D."/>
            <person name="Bidwell S."/>
            <person name="Joardar V."/>
            <person name="Caler E."/>
            <person name="Walenz B."/>
            <person name="Inman J."/>
            <person name="Schobel S."/>
            <person name="Galinsky K."/>
            <person name="Amedeo P."/>
            <person name="Strausberg R."/>
        </authorList>
    </citation>
    <scope>NUCLEOTIDE SEQUENCE</scope>
    <source>
        <strain evidence="2">USDA</strain>
    </source>
</reference>
<accession>E0VKI6</accession>
<evidence type="ECO:0000256" key="1">
    <source>
        <dbReference type="SAM" id="MobiDB-lite"/>
    </source>
</evidence>
<dbReference type="Proteomes" id="UP000009046">
    <property type="component" value="Unassembled WGS sequence"/>
</dbReference>